<feature type="signal peptide" evidence="2">
    <location>
        <begin position="1"/>
        <end position="18"/>
    </location>
</feature>
<evidence type="ECO:0000259" key="3">
    <source>
        <dbReference type="Pfam" id="PF07859"/>
    </source>
</evidence>
<evidence type="ECO:0000313" key="4">
    <source>
        <dbReference type="EMBL" id="NMH26794.1"/>
    </source>
</evidence>
<sequence>MKKIGIVLFLFVCARAFSQEVPTPDMVRQLISGDIKSLGIEPEKIFRTEDQKADGVPIRIYYPDASKKWNIIYNIHGGALVAGDLDTHENISRKLANAAHAIVISVDYRKAPENPFPKSLEDVETVYKWIIGNQIKIGGSDSKVSIVSDSGGSLLAAALQVKIKRDSVENKIDRVVYINPAFDLRNPGEDFYGLVTQWYLSGADASNELVSPIATGDFTVFAPCLIVVNEKDVLLPHGVVFGKKLDAAHVRNEIITVKDEDHFGGFWAGAHPKINAVFEKTIAFLTK</sequence>
<keyword evidence="2" id="KW-0732">Signal</keyword>
<organism evidence="4 5">
    <name type="scientific">Flavobacterium silvaticum</name>
    <dbReference type="NCBI Taxonomy" id="1852020"/>
    <lineage>
        <taxon>Bacteria</taxon>
        <taxon>Pseudomonadati</taxon>
        <taxon>Bacteroidota</taxon>
        <taxon>Flavobacteriia</taxon>
        <taxon>Flavobacteriales</taxon>
        <taxon>Flavobacteriaceae</taxon>
        <taxon>Flavobacterium</taxon>
    </lineage>
</organism>
<reference evidence="4" key="1">
    <citation type="submission" date="2020-02" db="EMBL/GenBank/DDBJ databases">
        <title>Flavobacterium sp. genome.</title>
        <authorList>
            <person name="Jung H.S."/>
            <person name="Baek J.H."/>
            <person name="Jeon C.O."/>
        </authorList>
    </citation>
    <scope>NUCLEOTIDE SEQUENCE</scope>
    <source>
        <strain evidence="4">SE-s28</strain>
    </source>
</reference>
<dbReference type="AlphaFoldDB" id="A0A972FP20"/>
<accession>A0A972FP20</accession>
<dbReference type="PANTHER" id="PTHR48081">
    <property type="entry name" value="AB HYDROLASE SUPERFAMILY PROTEIN C4A8.06C"/>
    <property type="match status" value="1"/>
</dbReference>
<evidence type="ECO:0000256" key="1">
    <source>
        <dbReference type="ARBA" id="ARBA00022801"/>
    </source>
</evidence>
<evidence type="ECO:0000256" key="2">
    <source>
        <dbReference type="SAM" id="SignalP"/>
    </source>
</evidence>
<feature type="chain" id="PRO_5038089440" evidence="2">
    <location>
        <begin position="19"/>
        <end position="287"/>
    </location>
</feature>
<comment type="caution">
    <text evidence="4">The sequence shown here is derived from an EMBL/GenBank/DDBJ whole genome shotgun (WGS) entry which is preliminary data.</text>
</comment>
<keyword evidence="5" id="KW-1185">Reference proteome</keyword>
<dbReference type="Pfam" id="PF07859">
    <property type="entry name" value="Abhydrolase_3"/>
    <property type="match status" value="1"/>
</dbReference>
<feature type="domain" description="Alpha/beta hydrolase fold-3" evidence="3">
    <location>
        <begin position="74"/>
        <end position="262"/>
    </location>
</feature>
<dbReference type="InterPro" id="IPR013094">
    <property type="entry name" value="AB_hydrolase_3"/>
</dbReference>
<dbReference type="SUPFAM" id="SSF53474">
    <property type="entry name" value="alpha/beta-Hydrolases"/>
    <property type="match status" value="1"/>
</dbReference>
<keyword evidence="1 4" id="KW-0378">Hydrolase</keyword>
<name>A0A972FP20_9FLAO</name>
<dbReference type="GO" id="GO:0016787">
    <property type="term" value="F:hydrolase activity"/>
    <property type="evidence" value="ECO:0007669"/>
    <property type="project" value="UniProtKB-KW"/>
</dbReference>
<dbReference type="PANTHER" id="PTHR48081:SF8">
    <property type="entry name" value="ALPHA_BETA HYDROLASE FOLD-3 DOMAIN-CONTAINING PROTEIN-RELATED"/>
    <property type="match status" value="1"/>
</dbReference>
<gene>
    <name evidence="4" type="ORF">G6047_02015</name>
</gene>
<dbReference type="Gene3D" id="3.40.50.1820">
    <property type="entry name" value="alpha/beta hydrolase"/>
    <property type="match status" value="1"/>
</dbReference>
<proteinExistence type="predicted"/>
<evidence type="ECO:0000313" key="5">
    <source>
        <dbReference type="Proteomes" id="UP000712080"/>
    </source>
</evidence>
<dbReference type="RefSeq" id="WP_169525797.1">
    <property type="nucleotide sequence ID" value="NZ_JAAMPU010000096.1"/>
</dbReference>
<dbReference type="EMBL" id="JAAMPU010000096">
    <property type="protein sequence ID" value="NMH26794.1"/>
    <property type="molecule type" value="Genomic_DNA"/>
</dbReference>
<protein>
    <submittedName>
        <fullName evidence="4">Alpha/beta hydrolase</fullName>
    </submittedName>
</protein>
<dbReference type="InterPro" id="IPR050300">
    <property type="entry name" value="GDXG_lipolytic_enzyme"/>
</dbReference>
<dbReference type="InterPro" id="IPR029058">
    <property type="entry name" value="AB_hydrolase_fold"/>
</dbReference>
<dbReference type="Proteomes" id="UP000712080">
    <property type="component" value="Unassembled WGS sequence"/>
</dbReference>